<protein>
    <submittedName>
        <fullName evidence="2">Uncharacterized protein</fullName>
    </submittedName>
</protein>
<feature type="region of interest" description="Disordered" evidence="1">
    <location>
        <begin position="188"/>
        <end position="230"/>
    </location>
</feature>
<keyword evidence="3" id="KW-1185">Reference proteome</keyword>
<dbReference type="PANTHER" id="PTHR34120:SF2">
    <property type="entry name" value="OS01G0860900 PROTEIN"/>
    <property type="match status" value="1"/>
</dbReference>
<accession>A0ABD3C0U0</accession>
<reference evidence="3" key="1">
    <citation type="journal article" date="2024" name="IScience">
        <title>Strigolactones Initiate the Formation of Haustorium-like Structures in Castilleja.</title>
        <authorList>
            <person name="Buerger M."/>
            <person name="Peterson D."/>
            <person name="Chory J."/>
        </authorList>
    </citation>
    <scope>NUCLEOTIDE SEQUENCE [LARGE SCALE GENOMIC DNA]</scope>
</reference>
<comment type="caution">
    <text evidence="2">The sequence shown here is derived from an EMBL/GenBank/DDBJ whole genome shotgun (WGS) entry which is preliminary data.</text>
</comment>
<sequence>MNQVDLETLASASTDNGRKFALETAARDSETKIDVIPGVHIAGDDFPPESFCIPKDEEYDWFDRSAVYERKESTKGNSTTNNMNPVMNNSNSQRPSVFSKASMIGLPKTLKNTVMDSKWRPFKASNPRLFPKREKSTVPETEPGSPKVSCMGRVRSKRSCRRSDSLRTPDENLGVCSRVMSVFSLKKGHKNPAQSGGGEVVIEPPRMSVGLKARPDGGEPASDPPGLGGMTRFVSGRRSCEWAAEEVNQGI</sequence>
<gene>
    <name evidence="2" type="ORF">CASFOL_032224</name>
</gene>
<evidence type="ECO:0000313" key="2">
    <source>
        <dbReference type="EMBL" id="KAL3623408.1"/>
    </source>
</evidence>
<feature type="compositionally biased region" description="Low complexity" evidence="1">
    <location>
        <begin position="77"/>
        <end position="92"/>
    </location>
</feature>
<dbReference type="EMBL" id="JAVIJP010000054">
    <property type="protein sequence ID" value="KAL3623408.1"/>
    <property type="molecule type" value="Genomic_DNA"/>
</dbReference>
<dbReference type="Proteomes" id="UP001632038">
    <property type="component" value="Unassembled WGS sequence"/>
</dbReference>
<organism evidence="2 3">
    <name type="scientific">Castilleja foliolosa</name>
    <dbReference type="NCBI Taxonomy" id="1961234"/>
    <lineage>
        <taxon>Eukaryota</taxon>
        <taxon>Viridiplantae</taxon>
        <taxon>Streptophyta</taxon>
        <taxon>Embryophyta</taxon>
        <taxon>Tracheophyta</taxon>
        <taxon>Spermatophyta</taxon>
        <taxon>Magnoliopsida</taxon>
        <taxon>eudicotyledons</taxon>
        <taxon>Gunneridae</taxon>
        <taxon>Pentapetalae</taxon>
        <taxon>asterids</taxon>
        <taxon>lamiids</taxon>
        <taxon>Lamiales</taxon>
        <taxon>Orobanchaceae</taxon>
        <taxon>Pedicularideae</taxon>
        <taxon>Castillejinae</taxon>
        <taxon>Castilleja</taxon>
    </lineage>
</organism>
<feature type="region of interest" description="Disordered" evidence="1">
    <location>
        <begin position="125"/>
        <end position="156"/>
    </location>
</feature>
<dbReference type="AlphaFoldDB" id="A0ABD3C0U0"/>
<proteinExistence type="predicted"/>
<name>A0ABD3C0U0_9LAMI</name>
<evidence type="ECO:0000256" key="1">
    <source>
        <dbReference type="SAM" id="MobiDB-lite"/>
    </source>
</evidence>
<feature type="region of interest" description="Disordered" evidence="1">
    <location>
        <begin position="72"/>
        <end position="95"/>
    </location>
</feature>
<dbReference type="PANTHER" id="PTHR34120">
    <property type="entry name" value="EXPRESSED PROTEIN"/>
    <property type="match status" value="1"/>
</dbReference>
<evidence type="ECO:0000313" key="3">
    <source>
        <dbReference type="Proteomes" id="UP001632038"/>
    </source>
</evidence>